<evidence type="ECO:0000313" key="3">
    <source>
        <dbReference type="Proteomes" id="UP001230908"/>
    </source>
</evidence>
<gene>
    <name evidence="2" type="ORF">RB614_03865</name>
</gene>
<protein>
    <recommendedName>
        <fullName evidence="1">N,N-dimethylformamidase beta subunit-like C-terminal domain-containing protein</fullName>
    </recommendedName>
</protein>
<dbReference type="EMBL" id="JAVHUY010000003">
    <property type="protein sequence ID" value="MDQ7903651.1"/>
    <property type="molecule type" value="Genomic_DNA"/>
</dbReference>
<sequence>MTGRLVPPGVLGYCDRVSYRPGDTVRLAVSTTAARWRAELVRLRALAIPAAGVERRQERVGAVAPIGGDGIEQQTAVGSYVRVDDLPGAGPDGLVVALAAMPTRPGAGDQDLLAHGRPERGSGWAVGLDGGGRFTLRVATTAGPVEVTAGPVAQAGCWYELTATVGGRAGGDVALTVAPAGTFESNHAVRRPEPPRTSRSTLAAAPVPASGPLFWARAGIENGARAGTGGAAIRPYDGRIESPVLVADATATGSRAELARHRALLAHWDLAAAIGRAGIGDTALVRDVGPGGLHGTAVHHPQRAVRSSGWTGDVTDFRFAPEQYAALHFHRDDMTDCGWRFQGEALLPPDLPSGVYAWELTDSDGGRDTVPVFVTPPAGTATAPLLLVLPTNSYLAYGNDHVGVDSPRTQVWSQMVPTLDDFELFRDARRELGYSLYETHADGSGVCYSSWRRPLLTMRERVYDHNAPVWQFTGDMQLVDWLDRTGRAVDVVTDHDLHAEGPSLLARYRTVLTGTHPEYPSLAILRAYEEYVANGGRLVYTGGNGMYWVTAYDPDDDQVVEIRRWGGTQAWLAEPGEYHLGFTGQLGGIWRFRGRAPQKTFGVGFVAAGNPGASAGYRRVAADPAVAWVFAGLTGESFGGYGVAGGAAGLEIDSASPALGTSADAVVLATSVGHGDDMLEARENFNMTSRVLGGARNPRVHSDLVLVPREGGGAVFSTGSIAFAGALHDPDGRTEISRLLGNVLDRFGSDLPVLDTPA</sequence>
<reference evidence="2 3" key="1">
    <citation type="submission" date="2023-08" db="EMBL/GenBank/DDBJ databases">
        <title>Phytohabitans sansha sp. nov., isolated from marine sediment.</title>
        <authorList>
            <person name="Zhao Y."/>
            <person name="Yi K."/>
        </authorList>
    </citation>
    <scope>NUCLEOTIDE SEQUENCE [LARGE SCALE GENOMIC DNA]</scope>
    <source>
        <strain evidence="2 3">ZYX-F-186</strain>
    </source>
</reference>
<dbReference type="RefSeq" id="WP_308710927.1">
    <property type="nucleotide sequence ID" value="NZ_JAVHUY010000003.1"/>
</dbReference>
<dbReference type="Pfam" id="PF20254">
    <property type="entry name" value="DMFA2_C"/>
    <property type="match status" value="1"/>
</dbReference>
<feature type="domain" description="N,N-dimethylformamidase beta subunit-like C-terminal" evidence="1">
    <location>
        <begin position="303"/>
        <end position="728"/>
    </location>
</feature>
<proteinExistence type="predicted"/>
<organism evidence="2 3">
    <name type="scientific">Phytohabitans maris</name>
    <dbReference type="NCBI Taxonomy" id="3071409"/>
    <lineage>
        <taxon>Bacteria</taxon>
        <taxon>Bacillati</taxon>
        <taxon>Actinomycetota</taxon>
        <taxon>Actinomycetes</taxon>
        <taxon>Micromonosporales</taxon>
        <taxon>Micromonosporaceae</taxon>
    </lineage>
</organism>
<evidence type="ECO:0000313" key="2">
    <source>
        <dbReference type="EMBL" id="MDQ7903651.1"/>
    </source>
</evidence>
<comment type="caution">
    <text evidence="2">The sequence shown here is derived from an EMBL/GenBank/DDBJ whole genome shotgun (WGS) entry which is preliminary data.</text>
</comment>
<dbReference type="Proteomes" id="UP001230908">
    <property type="component" value="Unassembled WGS sequence"/>
</dbReference>
<dbReference type="InterPro" id="IPR046540">
    <property type="entry name" value="DMFA2_C"/>
</dbReference>
<keyword evidence="3" id="KW-1185">Reference proteome</keyword>
<evidence type="ECO:0000259" key="1">
    <source>
        <dbReference type="Pfam" id="PF20254"/>
    </source>
</evidence>
<name>A0ABU0ZBC4_9ACTN</name>
<accession>A0ABU0ZBC4</accession>